<dbReference type="CDD" id="cd00067">
    <property type="entry name" value="GAL4"/>
    <property type="match status" value="1"/>
</dbReference>
<dbReference type="OrthoDB" id="4263859at2759"/>
<evidence type="ECO:0000256" key="3">
    <source>
        <dbReference type="ARBA" id="ARBA00023163"/>
    </source>
</evidence>
<organism evidence="7 8">
    <name type="scientific">Penicillium egyptiacum</name>
    <dbReference type="NCBI Taxonomy" id="1303716"/>
    <lineage>
        <taxon>Eukaryota</taxon>
        <taxon>Fungi</taxon>
        <taxon>Dikarya</taxon>
        <taxon>Ascomycota</taxon>
        <taxon>Pezizomycotina</taxon>
        <taxon>Eurotiomycetes</taxon>
        <taxon>Eurotiomycetidae</taxon>
        <taxon>Eurotiales</taxon>
        <taxon>Aspergillaceae</taxon>
        <taxon>Penicillium</taxon>
    </lineage>
</organism>
<dbReference type="Pfam" id="PF00172">
    <property type="entry name" value="Zn_clus"/>
    <property type="match status" value="1"/>
</dbReference>
<dbReference type="GO" id="GO:0008270">
    <property type="term" value="F:zinc ion binding"/>
    <property type="evidence" value="ECO:0007669"/>
    <property type="project" value="InterPro"/>
</dbReference>
<dbReference type="GO" id="GO:0000981">
    <property type="term" value="F:DNA-binding transcription factor activity, RNA polymerase II-specific"/>
    <property type="evidence" value="ECO:0007669"/>
    <property type="project" value="InterPro"/>
</dbReference>
<dbReference type="InterPro" id="IPR001138">
    <property type="entry name" value="Zn2Cys6_DnaBD"/>
</dbReference>
<feature type="compositionally biased region" description="Basic and acidic residues" evidence="5">
    <location>
        <begin position="1"/>
        <end position="12"/>
    </location>
</feature>
<reference evidence="7" key="1">
    <citation type="submission" date="2021-07" db="EMBL/GenBank/DDBJ databases">
        <authorList>
            <person name="Branca A.L. A."/>
        </authorList>
    </citation>
    <scope>NUCLEOTIDE SEQUENCE</scope>
</reference>
<feature type="region of interest" description="Disordered" evidence="5">
    <location>
        <begin position="1"/>
        <end position="25"/>
    </location>
</feature>
<dbReference type="Gene3D" id="4.10.240.10">
    <property type="entry name" value="Zn(2)-C6 fungal-type DNA-binding domain"/>
    <property type="match status" value="1"/>
</dbReference>
<dbReference type="Proteomes" id="UP001154252">
    <property type="component" value="Unassembled WGS sequence"/>
</dbReference>
<sequence>MPSQGRREHIDQEPSQSSALLQIPHDPPIYGQMKGTLCGRISQWLWSGWRGTAFEAASPDLPKPYQPNPADCKACREHHTACDHTKPQCSHCWSQQLLCFYVEPIQKKRKDHRKATVSEVETVSRLIKDATV</sequence>
<keyword evidence="4" id="KW-0539">Nucleus</keyword>
<comment type="caution">
    <text evidence="7">The sequence shown here is derived from an EMBL/GenBank/DDBJ whole genome shotgun (WGS) entry which is preliminary data.</text>
</comment>
<dbReference type="PROSITE" id="PS50048">
    <property type="entry name" value="ZN2_CY6_FUNGAL_2"/>
    <property type="match status" value="1"/>
</dbReference>
<accession>A0A9W4K7J4</accession>
<gene>
    <name evidence="7" type="ORF">PEGY_LOCUS2952</name>
</gene>
<protein>
    <recommendedName>
        <fullName evidence="6">Zn(2)-C6 fungal-type domain-containing protein</fullName>
    </recommendedName>
</protein>
<evidence type="ECO:0000313" key="7">
    <source>
        <dbReference type="EMBL" id="CAG8891991.1"/>
    </source>
</evidence>
<dbReference type="InterPro" id="IPR036864">
    <property type="entry name" value="Zn2-C6_fun-type_DNA-bd_sf"/>
</dbReference>
<feature type="domain" description="Zn(2)-C6 fungal-type" evidence="6">
    <location>
        <begin position="71"/>
        <end position="101"/>
    </location>
</feature>
<evidence type="ECO:0000256" key="5">
    <source>
        <dbReference type="SAM" id="MobiDB-lite"/>
    </source>
</evidence>
<keyword evidence="8" id="KW-1185">Reference proteome</keyword>
<evidence type="ECO:0000313" key="8">
    <source>
        <dbReference type="Proteomes" id="UP001154252"/>
    </source>
</evidence>
<name>A0A9W4K7J4_9EURO</name>
<evidence type="ECO:0000259" key="6">
    <source>
        <dbReference type="PROSITE" id="PS50048"/>
    </source>
</evidence>
<keyword evidence="3" id="KW-0804">Transcription</keyword>
<proteinExistence type="predicted"/>
<evidence type="ECO:0000256" key="2">
    <source>
        <dbReference type="ARBA" id="ARBA00023125"/>
    </source>
</evidence>
<keyword evidence="2" id="KW-0238">DNA-binding</keyword>
<evidence type="ECO:0000256" key="1">
    <source>
        <dbReference type="ARBA" id="ARBA00023015"/>
    </source>
</evidence>
<evidence type="ECO:0000256" key="4">
    <source>
        <dbReference type="ARBA" id="ARBA00023242"/>
    </source>
</evidence>
<dbReference type="SUPFAM" id="SSF57701">
    <property type="entry name" value="Zn2/Cys6 DNA-binding domain"/>
    <property type="match status" value="1"/>
</dbReference>
<dbReference type="EMBL" id="CAJVRC010000845">
    <property type="protein sequence ID" value="CAG8891991.1"/>
    <property type="molecule type" value="Genomic_DNA"/>
</dbReference>
<dbReference type="GO" id="GO:0003677">
    <property type="term" value="F:DNA binding"/>
    <property type="evidence" value="ECO:0007669"/>
    <property type="project" value="UniProtKB-KW"/>
</dbReference>
<keyword evidence="1" id="KW-0805">Transcription regulation</keyword>
<dbReference type="AlphaFoldDB" id="A0A9W4K7J4"/>